<dbReference type="CDD" id="cd06588">
    <property type="entry name" value="PhnB_like"/>
    <property type="match status" value="1"/>
</dbReference>
<evidence type="ECO:0000313" key="2">
    <source>
        <dbReference type="EMBL" id="UQT59700.1"/>
    </source>
</evidence>
<dbReference type="Gene3D" id="3.10.180.10">
    <property type="entry name" value="2,3-Dihydroxybiphenyl 1,2-Dioxygenase, domain 1"/>
    <property type="match status" value="1"/>
</dbReference>
<name>A0ABY4Q0K5_9ACTN</name>
<dbReference type="PIRSF" id="PIRSF021700">
    <property type="entry name" value="3_dmu_93_MTrfase"/>
    <property type="match status" value="1"/>
</dbReference>
<evidence type="ECO:0000313" key="3">
    <source>
        <dbReference type="Proteomes" id="UP000829992"/>
    </source>
</evidence>
<feature type="domain" description="PhnB-like" evidence="1">
    <location>
        <begin position="3"/>
        <end position="115"/>
    </location>
</feature>
<accession>A0ABY4Q0K5</accession>
<sequence length="157" mass="17092">MPRITPTLWFDTQGEDAATFYVSVFPNSKITDVAHYGEAGPRPAGTVMTVEFELDGQPYLALNGGPEFTFDEAVSLTIDCADQEEVDHYWTKLSEGGQEGPCGWLKDKFGLSWQVAPADLGKLISDPDQARAQRAMAAMLGMKKIDVAALYAAADQK</sequence>
<dbReference type="InterPro" id="IPR028973">
    <property type="entry name" value="PhnB-like"/>
</dbReference>
<reference evidence="2 3" key="1">
    <citation type="submission" date="2022-05" db="EMBL/GenBank/DDBJ databases">
        <authorList>
            <person name="Zhou X."/>
            <person name="Li K."/>
            <person name="Man Y."/>
        </authorList>
    </citation>
    <scope>NUCLEOTIDE SEQUENCE [LARGE SCALE GENOMIC DNA]</scope>
    <source>
        <strain evidence="2 3">MS405</strain>
    </source>
</reference>
<keyword evidence="3" id="KW-1185">Reference proteome</keyword>
<dbReference type="InterPro" id="IPR029068">
    <property type="entry name" value="Glyas_Bleomycin-R_OHBP_Dase"/>
</dbReference>
<organism evidence="2 3">
    <name type="scientific">Streptomyces durmitorensis</name>
    <dbReference type="NCBI Taxonomy" id="319947"/>
    <lineage>
        <taxon>Bacteria</taxon>
        <taxon>Bacillati</taxon>
        <taxon>Actinomycetota</taxon>
        <taxon>Actinomycetes</taxon>
        <taxon>Kitasatosporales</taxon>
        <taxon>Streptomycetaceae</taxon>
        <taxon>Streptomyces</taxon>
    </lineage>
</organism>
<dbReference type="Pfam" id="PF06983">
    <property type="entry name" value="3-dmu-9_3-mt"/>
    <property type="match status" value="1"/>
</dbReference>
<dbReference type="EMBL" id="CP097289">
    <property type="protein sequence ID" value="UQT59700.1"/>
    <property type="molecule type" value="Genomic_DNA"/>
</dbReference>
<dbReference type="RefSeq" id="WP_249591045.1">
    <property type="nucleotide sequence ID" value="NZ_BAAAQL010000001.1"/>
</dbReference>
<dbReference type="PANTHER" id="PTHR33990:SF2">
    <property type="entry name" value="PHNB-LIKE DOMAIN-CONTAINING PROTEIN"/>
    <property type="match status" value="1"/>
</dbReference>
<protein>
    <submittedName>
        <fullName evidence="2">VOC family protein</fullName>
    </submittedName>
</protein>
<dbReference type="Proteomes" id="UP000829992">
    <property type="component" value="Chromosome"/>
</dbReference>
<gene>
    <name evidence="2" type="ORF">M4V62_34135</name>
</gene>
<dbReference type="PANTHER" id="PTHR33990">
    <property type="entry name" value="PROTEIN YJDN-RELATED"/>
    <property type="match status" value="1"/>
</dbReference>
<dbReference type="InterPro" id="IPR009725">
    <property type="entry name" value="3_dmu_93_MTrfase"/>
</dbReference>
<evidence type="ECO:0000259" key="1">
    <source>
        <dbReference type="Pfam" id="PF06983"/>
    </source>
</evidence>
<dbReference type="SUPFAM" id="SSF54593">
    <property type="entry name" value="Glyoxalase/Bleomycin resistance protein/Dihydroxybiphenyl dioxygenase"/>
    <property type="match status" value="1"/>
</dbReference>
<proteinExistence type="predicted"/>